<dbReference type="Proteomes" id="UP000185999">
    <property type="component" value="Unassembled WGS sequence"/>
</dbReference>
<dbReference type="RefSeq" id="WP_054341126.1">
    <property type="nucleotide sequence ID" value="NZ_FTOE01000008.1"/>
</dbReference>
<evidence type="ECO:0000259" key="1">
    <source>
        <dbReference type="PROSITE" id="PS51340"/>
    </source>
</evidence>
<dbReference type="GO" id="GO:0030170">
    <property type="term" value="F:pyridoxal phosphate binding"/>
    <property type="evidence" value="ECO:0007669"/>
    <property type="project" value="InterPro"/>
</dbReference>
<gene>
    <name evidence="2" type="ORF">SAMN05421760_108124</name>
</gene>
<dbReference type="InterPro" id="IPR011037">
    <property type="entry name" value="Pyrv_Knase-like_insert_dom_sf"/>
</dbReference>
<feature type="domain" description="MOSC" evidence="1">
    <location>
        <begin position="120"/>
        <end position="265"/>
    </location>
</feature>
<organism evidence="2 3">
    <name type="scientific">Neptunomonas antarctica</name>
    <dbReference type="NCBI Taxonomy" id="619304"/>
    <lineage>
        <taxon>Bacteria</taxon>
        <taxon>Pseudomonadati</taxon>
        <taxon>Pseudomonadota</taxon>
        <taxon>Gammaproteobacteria</taxon>
        <taxon>Oceanospirillales</taxon>
        <taxon>Oceanospirillaceae</taxon>
        <taxon>Neptunomonas</taxon>
    </lineage>
</organism>
<proteinExistence type="predicted"/>
<dbReference type="GO" id="GO:0003824">
    <property type="term" value="F:catalytic activity"/>
    <property type="evidence" value="ECO:0007669"/>
    <property type="project" value="InterPro"/>
</dbReference>
<accession>A0A1N7N8L8</accession>
<dbReference type="STRING" id="619304.SAMN05421760_108124"/>
<dbReference type="OrthoDB" id="581532at2"/>
<dbReference type="PANTHER" id="PTHR14237">
    <property type="entry name" value="MOLYBDOPTERIN COFACTOR SULFURASE MOSC"/>
    <property type="match status" value="1"/>
</dbReference>
<dbReference type="SUPFAM" id="SSF141673">
    <property type="entry name" value="MOSC N-terminal domain-like"/>
    <property type="match status" value="1"/>
</dbReference>
<dbReference type="InterPro" id="IPR005303">
    <property type="entry name" value="MOCOS_middle"/>
</dbReference>
<dbReference type="AlphaFoldDB" id="A0A1N7N8L8"/>
<keyword evidence="3" id="KW-1185">Reference proteome</keyword>
<evidence type="ECO:0000313" key="2">
    <source>
        <dbReference type="EMBL" id="SIS94531.1"/>
    </source>
</evidence>
<dbReference type="Pfam" id="PF03476">
    <property type="entry name" value="MOSC_N"/>
    <property type="match status" value="1"/>
</dbReference>
<dbReference type="PANTHER" id="PTHR14237:SF19">
    <property type="entry name" value="MITOCHONDRIAL AMIDOXIME REDUCING COMPONENT 1"/>
    <property type="match status" value="1"/>
</dbReference>
<dbReference type="GO" id="GO:0030151">
    <property type="term" value="F:molybdenum ion binding"/>
    <property type="evidence" value="ECO:0007669"/>
    <property type="project" value="InterPro"/>
</dbReference>
<dbReference type="PROSITE" id="PS51340">
    <property type="entry name" value="MOSC"/>
    <property type="match status" value="1"/>
</dbReference>
<dbReference type="SUPFAM" id="SSF50800">
    <property type="entry name" value="PK beta-barrel domain-like"/>
    <property type="match status" value="1"/>
</dbReference>
<dbReference type="InterPro" id="IPR005302">
    <property type="entry name" value="MoCF_Sase_C"/>
</dbReference>
<evidence type="ECO:0000313" key="3">
    <source>
        <dbReference type="Proteomes" id="UP000185999"/>
    </source>
</evidence>
<dbReference type="Pfam" id="PF03473">
    <property type="entry name" value="MOSC"/>
    <property type="match status" value="1"/>
</dbReference>
<reference evidence="3" key="1">
    <citation type="submission" date="2017-01" db="EMBL/GenBank/DDBJ databases">
        <authorList>
            <person name="Varghese N."/>
            <person name="Submissions S."/>
        </authorList>
    </citation>
    <scope>NUCLEOTIDE SEQUENCE [LARGE SCALE GENOMIC DNA]</scope>
    <source>
        <strain evidence="3">DSM 22306</strain>
    </source>
</reference>
<dbReference type="EMBL" id="FTOE01000008">
    <property type="protein sequence ID" value="SIS94531.1"/>
    <property type="molecule type" value="Genomic_DNA"/>
</dbReference>
<name>A0A1N7N8L8_9GAMM</name>
<protein>
    <recommendedName>
        <fullName evidence="1">MOSC domain-containing protein</fullName>
    </recommendedName>
</protein>
<sequence>MSQIHLHSIHQHPVKSCAPIELSRGWIDDLGLSGDRRYMVTDESGLFMTARKYPKLTQLMATPFDGGLILAANGTPTLTLHEAHYLDDYRETEVWKQLMQAQYCGADAQQWISAFLETPCQLLFFGETTERPIKDFTEQQVSFADGYPLLLTSTASLEWLQERCPAPIAMQQFRPNLVVTGNAPFAEDNWQEIHIGEVRFTVHSPCERCKLTTLPPGSTEFNPQQEPLRTMLKYRRAHKGGALFGQNLIAQNTGIIESGMEVKIIRQAPADIIRDVE</sequence>